<comment type="cofactor">
    <cofactor evidence="7">
        <name>FMN</name>
        <dbReference type="ChEBI" id="CHEBI:58210"/>
    </cofactor>
    <text evidence="7">Binds 1 FMN per subunit.</text>
</comment>
<proteinExistence type="inferred from homology"/>
<keyword evidence="7" id="KW-0349">Heme</keyword>
<dbReference type="GO" id="GO:0005886">
    <property type="term" value="C:plasma membrane"/>
    <property type="evidence" value="ECO:0007669"/>
    <property type="project" value="UniProtKB-SubCell"/>
</dbReference>
<dbReference type="PANTHER" id="PTHR36964">
    <property type="entry name" value="PROTEIN-METHIONINE-SULFOXIDE REDUCTASE HEME-BINDING SUBUNIT MSRQ"/>
    <property type="match status" value="1"/>
</dbReference>
<comment type="cofactor">
    <cofactor evidence="7">
        <name>heme b</name>
        <dbReference type="ChEBI" id="CHEBI:60344"/>
    </cofactor>
    <text evidence="7">Binds 1 heme b (iron(II)-protoporphyrin IX) group per subunit.</text>
</comment>
<feature type="transmembrane region" description="Helical" evidence="7">
    <location>
        <begin position="80"/>
        <end position="99"/>
    </location>
</feature>
<evidence type="ECO:0000256" key="5">
    <source>
        <dbReference type="ARBA" id="ARBA00023004"/>
    </source>
</evidence>
<evidence type="ECO:0000256" key="1">
    <source>
        <dbReference type="ARBA" id="ARBA00004141"/>
    </source>
</evidence>
<keyword evidence="2 7" id="KW-0813">Transport</keyword>
<keyword evidence="7" id="KW-0249">Electron transport</keyword>
<keyword evidence="4 7" id="KW-1133">Transmembrane helix</keyword>
<accession>A0A2K9NIV2</accession>
<sequence>MAIANLRIQPRFPTWPVYLAGLIPALFYVYQIFYGDLGADPAKTLEHAMGEWALRFLILGLAITPLRRELGIGLLKYRRAVGLIAFLYVVLHLTVYLLLDQGLDWPAIWADIVKRPYITIGMAGFVLLLPLAATSFNAAIRWVGGRNWNRLHKLVYPAVLAGAVHYVMLVKSWPLEPLVYLAIVVALLGWRVWRRT</sequence>
<keyword evidence="7" id="KW-0479">Metal-binding</keyword>
<dbReference type="GO" id="GO:0046872">
    <property type="term" value="F:metal ion binding"/>
    <property type="evidence" value="ECO:0007669"/>
    <property type="project" value="UniProtKB-KW"/>
</dbReference>
<comment type="subcellular location">
    <subcellularLocation>
        <location evidence="7">Cell membrane</location>
        <topology evidence="7">Multi-pass membrane protein</topology>
    </subcellularLocation>
    <subcellularLocation>
        <location evidence="1">Membrane</location>
        <topology evidence="1">Multi-pass membrane protein</topology>
    </subcellularLocation>
</comment>
<gene>
    <name evidence="7" type="primary">msrQ</name>
    <name evidence="8" type="ORF">C0V82_17710</name>
</gene>
<comment type="subunit">
    <text evidence="7">Heterodimer of a catalytic subunit (MsrP) and a heme-binding subunit (MsrQ).</text>
</comment>
<dbReference type="GO" id="GO:0010181">
    <property type="term" value="F:FMN binding"/>
    <property type="evidence" value="ECO:0007669"/>
    <property type="project" value="UniProtKB-UniRule"/>
</dbReference>
<evidence type="ECO:0000256" key="7">
    <source>
        <dbReference type="HAMAP-Rule" id="MF_01207"/>
    </source>
</evidence>
<dbReference type="GO" id="GO:0020037">
    <property type="term" value="F:heme binding"/>
    <property type="evidence" value="ECO:0007669"/>
    <property type="project" value="UniProtKB-UniRule"/>
</dbReference>
<dbReference type="HAMAP" id="MF_01207">
    <property type="entry name" value="MsrQ"/>
    <property type="match status" value="1"/>
</dbReference>
<dbReference type="InterPro" id="IPR013130">
    <property type="entry name" value="Fe3_Rdtase_TM_dom"/>
</dbReference>
<dbReference type="GO" id="GO:0016679">
    <property type="term" value="F:oxidoreductase activity, acting on diphenols and related substances as donors"/>
    <property type="evidence" value="ECO:0007669"/>
    <property type="project" value="TreeGrafter"/>
</dbReference>
<dbReference type="Proteomes" id="UP000234752">
    <property type="component" value="Chromosome eg_2"/>
</dbReference>
<feature type="transmembrane region" description="Helical" evidence="7">
    <location>
        <begin position="154"/>
        <end position="171"/>
    </location>
</feature>
<keyword evidence="3 7" id="KW-0812">Transmembrane</keyword>
<keyword evidence="7" id="KW-0288">FMN</keyword>
<dbReference type="Pfam" id="PF01794">
    <property type="entry name" value="Ferric_reduct"/>
    <property type="match status" value="1"/>
</dbReference>
<evidence type="ECO:0000256" key="2">
    <source>
        <dbReference type="ARBA" id="ARBA00022448"/>
    </source>
</evidence>
<dbReference type="GO" id="GO:0030091">
    <property type="term" value="P:protein repair"/>
    <property type="evidence" value="ECO:0007669"/>
    <property type="project" value="UniProtKB-UniRule"/>
</dbReference>
<evidence type="ECO:0000313" key="8">
    <source>
        <dbReference type="EMBL" id="AUN32235.1"/>
    </source>
</evidence>
<feature type="transmembrane region" description="Helical" evidence="7">
    <location>
        <begin position="52"/>
        <end position="68"/>
    </location>
</feature>
<feature type="transmembrane region" description="Helical" evidence="7">
    <location>
        <begin position="177"/>
        <end position="193"/>
    </location>
</feature>
<keyword evidence="5 7" id="KW-0408">Iron</keyword>
<dbReference type="NCBIfam" id="NF003833">
    <property type="entry name" value="PRK05419.1-5"/>
    <property type="match status" value="1"/>
</dbReference>
<keyword evidence="6 7" id="KW-0472">Membrane</keyword>
<comment type="similarity">
    <text evidence="7">Belongs to the MsrQ family.</text>
</comment>
<dbReference type="InterPro" id="IPR022837">
    <property type="entry name" value="MsrQ-like"/>
</dbReference>
<dbReference type="RefSeq" id="WP_102113780.1">
    <property type="nucleotide sequence ID" value="NZ_BMGN01000006.1"/>
</dbReference>
<dbReference type="KEGG" id="ncb:C0V82_17710"/>
<keyword evidence="7" id="KW-0285">Flavoprotein</keyword>
<evidence type="ECO:0000256" key="4">
    <source>
        <dbReference type="ARBA" id="ARBA00022989"/>
    </source>
</evidence>
<keyword evidence="9" id="KW-1185">Reference proteome</keyword>
<feature type="transmembrane region" description="Helical" evidence="7">
    <location>
        <begin position="119"/>
        <end position="142"/>
    </location>
</feature>
<name>A0A2K9NIV2_9PROT</name>
<comment type="function">
    <text evidence="7">Part of the MsrPQ system that repairs oxidized periplasmic proteins containing methionine sulfoxide residues (Met-O), using respiratory chain electrons. Thus protects these proteins from oxidative-stress damage caused by reactive species of oxygen and chlorine generated by the host defense mechanisms. MsrPQ is essential for the maintenance of envelope integrity under bleach stress, rescuing a wide series of structurally unrelated periplasmic proteins from methionine oxidation. MsrQ provides electrons for reduction to the reductase catalytic subunit MsrP, using the quinone pool of the respiratory chain.</text>
</comment>
<keyword evidence="7" id="KW-1003">Cell membrane</keyword>
<dbReference type="EMBL" id="CP025612">
    <property type="protein sequence ID" value="AUN32235.1"/>
    <property type="molecule type" value="Genomic_DNA"/>
</dbReference>
<dbReference type="GO" id="GO:0009055">
    <property type="term" value="F:electron transfer activity"/>
    <property type="evidence" value="ECO:0007669"/>
    <property type="project" value="UniProtKB-UniRule"/>
</dbReference>
<protein>
    <recommendedName>
        <fullName evidence="7">Protein-methionine-sulfoxide reductase heme-binding subunit MsrQ</fullName>
    </recommendedName>
    <alternativeName>
        <fullName evidence="7">Flavocytochrome MsrQ</fullName>
    </alternativeName>
</protein>
<evidence type="ECO:0000313" key="9">
    <source>
        <dbReference type="Proteomes" id="UP000234752"/>
    </source>
</evidence>
<dbReference type="AlphaFoldDB" id="A0A2K9NIV2"/>
<dbReference type="OrthoDB" id="9788328at2"/>
<reference evidence="8 9" key="1">
    <citation type="submission" date="2017-12" db="EMBL/GenBank/DDBJ databases">
        <title>Genomes of bacteria within cyanobacterial aggregates.</title>
        <authorList>
            <person name="Cai H."/>
        </authorList>
    </citation>
    <scope>NUCLEOTIDE SEQUENCE [LARGE SCALE GENOMIC DNA]</scope>
    <source>
        <strain evidence="8 9">TH16</strain>
    </source>
</reference>
<dbReference type="PANTHER" id="PTHR36964:SF1">
    <property type="entry name" value="PROTEIN-METHIONINE-SULFOXIDE REDUCTASE HEME-BINDING SUBUNIT MSRQ"/>
    <property type="match status" value="1"/>
</dbReference>
<evidence type="ECO:0000256" key="3">
    <source>
        <dbReference type="ARBA" id="ARBA00022692"/>
    </source>
</evidence>
<evidence type="ECO:0000256" key="6">
    <source>
        <dbReference type="ARBA" id="ARBA00023136"/>
    </source>
</evidence>
<organism evidence="8 9">
    <name type="scientific">Niveispirillum cyanobacteriorum</name>
    <dbReference type="NCBI Taxonomy" id="1612173"/>
    <lineage>
        <taxon>Bacteria</taxon>
        <taxon>Pseudomonadati</taxon>
        <taxon>Pseudomonadota</taxon>
        <taxon>Alphaproteobacteria</taxon>
        <taxon>Rhodospirillales</taxon>
        <taxon>Azospirillaceae</taxon>
        <taxon>Niveispirillum</taxon>
    </lineage>
</organism>
<feature type="transmembrane region" description="Helical" evidence="7">
    <location>
        <begin position="12"/>
        <end position="32"/>
    </location>
</feature>